<dbReference type="GeneID" id="55994536"/>
<dbReference type="Proteomes" id="UP000509510">
    <property type="component" value="Chromosome IV"/>
</dbReference>
<evidence type="ECO:0000256" key="2">
    <source>
        <dbReference type="SAM" id="MobiDB-lite"/>
    </source>
</evidence>
<dbReference type="OrthoDB" id="2420947at2759"/>
<evidence type="ECO:0000313" key="4">
    <source>
        <dbReference type="Proteomes" id="UP000509510"/>
    </source>
</evidence>
<dbReference type="Pfam" id="PF13094">
    <property type="entry name" value="CENP-Q"/>
    <property type="match status" value="1"/>
</dbReference>
<protein>
    <recommendedName>
        <fullName evidence="5">CENP-Q, a CENPA-CAD centromere complex subunit-domain-containing protein</fullName>
    </recommendedName>
</protein>
<dbReference type="InterPro" id="IPR025212">
    <property type="entry name" value="CAD_CENP-Q"/>
</dbReference>
<keyword evidence="4" id="KW-1185">Reference proteome</keyword>
<evidence type="ECO:0008006" key="5">
    <source>
        <dbReference type="Google" id="ProtNLM"/>
    </source>
</evidence>
<dbReference type="EMBL" id="CP055901">
    <property type="protein sequence ID" value="QKX59901.1"/>
    <property type="molecule type" value="Genomic_DNA"/>
</dbReference>
<gene>
    <name evidence="3" type="ORF">TRUGW13939_07043</name>
</gene>
<name>A0A7H8R2P6_TALRU</name>
<feature type="coiled-coil region" evidence="1">
    <location>
        <begin position="141"/>
        <end position="175"/>
    </location>
</feature>
<dbReference type="RefSeq" id="XP_035346078.1">
    <property type="nucleotide sequence ID" value="XM_035490185.1"/>
</dbReference>
<proteinExistence type="predicted"/>
<keyword evidence="1" id="KW-0175">Coiled coil</keyword>
<reference evidence="4" key="1">
    <citation type="submission" date="2020-06" db="EMBL/GenBank/DDBJ databases">
        <title>A chromosome-scale genome assembly of Talaromyces rugulosus W13939.</title>
        <authorList>
            <person name="Wang B."/>
            <person name="Guo L."/>
            <person name="Ye K."/>
            <person name="Wang L."/>
        </authorList>
    </citation>
    <scope>NUCLEOTIDE SEQUENCE [LARGE SCALE GENOMIC DNA]</scope>
    <source>
        <strain evidence="4">W13939</strain>
    </source>
</reference>
<dbReference type="KEGG" id="trg:TRUGW13939_07043"/>
<organism evidence="3 4">
    <name type="scientific">Talaromyces rugulosus</name>
    <name type="common">Penicillium rugulosum</name>
    <dbReference type="NCBI Taxonomy" id="121627"/>
    <lineage>
        <taxon>Eukaryota</taxon>
        <taxon>Fungi</taxon>
        <taxon>Dikarya</taxon>
        <taxon>Ascomycota</taxon>
        <taxon>Pezizomycotina</taxon>
        <taxon>Eurotiomycetes</taxon>
        <taxon>Eurotiomycetidae</taxon>
        <taxon>Eurotiales</taxon>
        <taxon>Trichocomaceae</taxon>
        <taxon>Talaromyces</taxon>
        <taxon>Talaromyces sect. Islandici</taxon>
    </lineage>
</organism>
<accession>A0A7H8R2P6</accession>
<dbReference type="AlphaFoldDB" id="A0A7H8R2P6"/>
<feature type="region of interest" description="Disordered" evidence="2">
    <location>
        <begin position="1"/>
        <end position="40"/>
    </location>
</feature>
<evidence type="ECO:0000313" key="3">
    <source>
        <dbReference type="EMBL" id="QKX59901.1"/>
    </source>
</evidence>
<evidence type="ECO:0000256" key="1">
    <source>
        <dbReference type="SAM" id="Coils"/>
    </source>
</evidence>
<sequence>MAKRSRVEENEDDTTTTTTSSKRSTKRFASLKPRTQNVSKRTIKAKWSNLPDAAQEKVRAMFRTLERPVIVLQRDERKRVEAQTALGSVVKTLERRLPRMPFPPMTKDATFDYEATLNEHRLLDAQLSTATNTTDILKMEIEKEEALLAQETKYVDEMEKNAKKAEAERRRQMKNEHPVLRHIDHQPQHSNEALTAPFIVVDGAQDQSALCEIEPDSELRSLITQLNGHLSSMRNNLGPLVELREAITEAQSSLDVLFIPAD</sequence>